<dbReference type="InterPro" id="IPR006311">
    <property type="entry name" value="TAT_signal"/>
</dbReference>
<accession>A0ABD5Y0B1</accession>
<dbReference type="GO" id="GO:0016798">
    <property type="term" value="F:hydrolase activity, acting on glycosyl bonds"/>
    <property type="evidence" value="ECO:0007669"/>
    <property type="project" value="UniProtKB-KW"/>
</dbReference>
<dbReference type="PROSITE" id="PS51318">
    <property type="entry name" value="TAT"/>
    <property type="match status" value="1"/>
</dbReference>
<feature type="region of interest" description="Disordered" evidence="3">
    <location>
        <begin position="277"/>
        <end position="301"/>
    </location>
</feature>
<dbReference type="SUPFAM" id="SSF51445">
    <property type="entry name" value="(Trans)glycosidases"/>
    <property type="match status" value="1"/>
</dbReference>
<dbReference type="GeneID" id="78819930"/>
<dbReference type="RefSeq" id="WP_274325254.1">
    <property type="nucleotide sequence ID" value="NZ_CP118158.1"/>
</dbReference>
<dbReference type="InterPro" id="IPR018087">
    <property type="entry name" value="Glyco_hydro_5_CS"/>
</dbReference>
<evidence type="ECO:0000259" key="4">
    <source>
        <dbReference type="Pfam" id="PF00150"/>
    </source>
</evidence>
<dbReference type="InterPro" id="IPR017853">
    <property type="entry name" value="GH"/>
</dbReference>
<organism evidence="5 6">
    <name type="scientific">Halosimplex aquaticum</name>
    <dbReference type="NCBI Taxonomy" id="3026162"/>
    <lineage>
        <taxon>Archaea</taxon>
        <taxon>Methanobacteriati</taxon>
        <taxon>Methanobacteriota</taxon>
        <taxon>Stenosarchaea group</taxon>
        <taxon>Halobacteria</taxon>
        <taxon>Halobacteriales</taxon>
        <taxon>Haloarculaceae</taxon>
        <taxon>Halosimplex</taxon>
    </lineage>
</organism>
<dbReference type="EC" id="3.2.1.-" evidence="5"/>
<protein>
    <submittedName>
        <fullName evidence="5">Glycoside hydrolase family 5 protein</fullName>
        <ecNumber evidence="5">3.2.1.-</ecNumber>
    </submittedName>
</protein>
<name>A0ABD5Y0B1_9EURY</name>
<evidence type="ECO:0000313" key="5">
    <source>
        <dbReference type="EMBL" id="MFC7139671.1"/>
    </source>
</evidence>
<keyword evidence="1 5" id="KW-0378">Hydrolase</keyword>
<evidence type="ECO:0000256" key="3">
    <source>
        <dbReference type="SAM" id="MobiDB-lite"/>
    </source>
</evidence>
<feature type="compositionally biased region" description="Polar residues" evidence="3">
    <location>
        <begin position="9"/>
        <end position="18"/>
    </location>
</feature>
<dbReference type="PROSITE" id="PS00659">
    <property type="entry name" value="GLYCOSYL_HYDROL_F5"/>
    <property type="match status" value="1"/>
</dbReference>
<keyword evidence="2 5" id="KW-0326">Glycosidase</keyword>
<feature type="domain" description="Glycoside hydrolase family 5" evidence="4">
    <location>
        <begin position="161"/>
        <end position="429"/>
    </location>
</feature>
<dbReference type="Pfam" id="PF00150">
    <property type="entry name" value="Cellulase"/>
    <property type="match status" value="1"/>
</dbReference>
<reference evidence="5 6" key="1">
    <citation type="journal article" date="2019" name="Int. J. Syst. Evol. Microbiol.">
        <title>The Global Catalogue of Microorganisms (GCM) 10K type strain sequencing project: providing services to taxonomists for standard genome sequencing and annotation.</title>
        <authorList>
            <consortium name="The Broad Institute Genomics Platform"/>
            <consortium name="The Broad Institute Genome Sequencing Center for Infectious Disease"/>
            <person name="Wu L."/>
            <person name="Ma J."/>
        </authorList>
    </citation>
    <scope>NUCLEOTIDE SEQUENCE [LARGE SCALE GENOMIC DNA]</scope>
    <source>
        <strain evidence="5 6">XZYJT29</strain>
    </source>
</reference>
<dbReference type="AlphaFoldDB" id="A0ABD5Y0B1"/>
<feature type="region of interest" description="Disordered" evidence="3">
    <location>
        <begin position="471"/>
        <end position="512"/>
    </location>
</feature>
<dbReference type="Proteomes" id="UP001596432">
    <property type="component" value="Unassembled WGS sequence"/>
</dbReference>
<dbReference type="Gene3D" id="3.20.20.80">
    <property type="entry name" value="Glycosidases"/>
    <property type="match status" value="1"/>
</dbReference>
<dbReference type="EMBL" id="JBHTAS010000001">
    <property type="protein sequence ID" value="MFC7139671.1"/>
    <property type="molecule type" value="Genomic_DNA"/>
</dbReference>
<evidence type="ECO:0000256" key="1">
    <source>
        <dbReference type="ARBA" id="ARBA00022801"/>
    </source>
</evidence>
<evidence type="ECO:0000313" key="6">
    <source>
        <dbReference type="Proteomes" id="UP001596432"/>
    </source>
</evidence>
<keyword evidence="6" id="KW-1185">Reference proteome</keyword>
<proteinExistence type="predicted"/>
<gene>
    <name evidence="5" type="ORF">ACFQMA_07440</name>
</gene>
<feature type="region of interest" description="Disordered" evidence="3">
    <location>
        <begin position="1"/>
        <end position="24"/>
    </location>
</feature>
<feature type="compositionally biased region" description="Low complexity" evidence="3">
    <location>
        <begin position="481"/>
        <end position="512"/>
    </location>
</feature>
<sequence>MTDHDSRDGAQSTNDSTGDSGGFSRRSVLKATGAAAVTAGFASTLMGSAAAVGIDTPQLHRDGNLLRDPSDNKVILRGVNIADPARCARSWRGKDAMGVFDKATNTDESNDGGWYNRIIRIPTQPQDIADAGTGSVGSMPHNDDWGPLLPGQIDESDLETYFSTYVDPLVDAAEERGLYVMIDYHRHFPIFHQPQHESDIGDYQCGSETFPNDLGFCGERGVLWHSEEQASQLDGYTEEYAAELDEELHMYWNFVAPRYSDRSHVIYDVYNEPTGPYAGDWGSPTSMPSTGEEGEGNPSYDASENQQYWDMWVDRAQPWIDTVREHADNLLTIGSPRWSQLTYWAPTNEFSGEDICYTGHVYTHDSMRPLSDSFGTPAQDVPVFFSEFGWAEGGGRDGFNFLEGTADEYADDFETFIENYPVHPICWNFDHTWEPSFFVHETSQDGTWEIHDYQSRPGQWWQEFLYEHRNDDLPGDDATDTDTATATTTAPGTATPTPTPTDTPNTPTDTPAANALVVNDYDGDPAWSSNQNDLGQWCGAGSFQNGSGEVSDGALVLEYDNGGWFQEQINQDVSDYSTLILRVSGANGGEESEVLFDMGGVRTMLSNVTDDSIGTSASDVAVDLESAGVDRTSSSLSLRLNFWQGGASTLTIEEIRLE</sequence>
<evidence type="ECO:0000256" key="2">
    <source>
        <dbReference type="ARBA" id="ARBA00023295"/>
    </source>
</evidence>
<comment type="caution">
    <text evidence="5">The sequence shown here is derived from an EMBL/GenBank/DDBJ whole genome shotgun (WGS) entry which is preliminary data.</text>
</comment>
<dbReference type="InterPro" id="IPR001547">
    <property type="entry name" value="Glyco_hydro_5"/>
</dbReference>